<evidence type="ECO:0000313" key="1">
    <source>
        <dbReference type="EMBL" id="GLI57383.1"/>
    </source>
</evidence>
<name>A0A9W6GLN7_9FUSO</name>
<dbReference type="EMBL" id="BSDY01000017">
    <property type="protein sequence ID" value="GLI57383.1"/>
    <property type="molecule type" value="Genomic_DNA"/>
</dbReference>
<gene>
    <name evidence="1" type="ORF">PM10SUCC1_28970</name>
</gene>
<evidence type="ECO:0000313" key="2">
    <source>
        <dbReference type="Proteomes" id="UP001144471"/>
    </source>
</evidence>
<reference evidence="1" key="1">
    <citation type="submission" date="2022-12" db="EMBL/GenBank/DDBJ databases">
        <title>Reference genome sequencing for broad-spectrum identification of bacterial and archaeal isolates by mass spectrometry.</title>
        <authorList>
            <person name="Sekiguchi Y."/>
            <person name="Tourlousse D.M."/>
        </authorList>
    </citation>
    <scope>NUCLEOTIDE SEQUENCE</scope>
    <source>
        <strain evidence="1">10succ1</strain>
    </source>
</reference>
<protein>
    <submittedName>
        <fullName evidence="1">Uncharacterized protein</fullName>
    </submittedName>
</protein>
<dbReference type="Proteomes" id="UP001144471">
    <property type="component" value="Unassembled WGS sequence"/>
</dbReference>
<comment type="caution">
    <text evidence="1">The sequence shown here is derived from an EMBL/GenBank/DDBJ whole genome shotgun (WGS) entry which is preliminary data.</text>
</comment>
<sequence>MYKYYVITEKVNGLKGVLLREGYSLKSLKSYKKTGKEINDLFYEDSCSEIRAFRQLSSIKPYYFHQIEVNELRGVKKKLPDF</sequence>
<proteinExistence type="predicted"/>
<dbReference type="RefSeq" id="WP_281836974.1">
    <property type="nucleotide sequence ID" value="NZ_BSDY01000017.1"/>
</dbReference>
<dbReference type="AlphaFoldDB" id="A0A9W6GLN7"/>
<organism evidence="1 2">
    <name type="scientific">Propionigenium maris DSM 9537</name>
    <dbReference type="NCBI Taxonomy" id="1123000"/>
    <lineage>
        <taxon>Bacteria</taxon>
        <taxon>Fusobacteriati</taxon>
        <taxon>Fusobacteriota</taxon>
        <taxon>Fusobacteriia</taxon>
        <taxon>Fusobacteriales</taxon>
        <taxon>Fusobacteriaceae</taxon>
        <taxon>Propionigenium</taxon>
    </lineage>
</organism>
<accession>A0A9W6GLN7</accession>
<keyword evidence="2" id="KW-1185">Reference proteome</keyword>